<name>A0ACD1E247_9MICO</name>
<evidence type="ECO:0000313" key="2">
    <source>
        <dbReference type="Proteomes" id="UP000681794"/>
    </source>
</evidence>
<protein>
    <submittedName>
        <fullName evidence="1">BCCT family transporter</fullName>
    </submittedName>
</protein>
<sequence length="615" mass="65077">MSTTNPPASGPVTADDLPPGSPADTRRLRPWVFWPAAVVVLGFVAWTLVAPGSAEAVFVALQDGIVRNFSWYYVLIAAFFVGFSLWVGFSRFGDVKLGKDADEPEFSTASWFSLLFAAGMGIGLVFYGVSEPLSHFASPRPGVTGSESELAQQALTQTFLHWGLHAWAIYVVLGLALAYAIHRRGRPVSIRWALEPLLGSRVRGGWGNLIDVIALVGTLFGVATSLGLGVIQIGAGLDAAGIVESSVVSQLAIIAAITALTIVSLVTGVSKGMKVLSNFNLLLAAALLLFVLVVGPTQFLLRDFVQSIGAYLQNLVGLSFNVTAQQGRAGEEWQGTWTTFYWGWWMSWAPFVGVFIARISKGRTVRQFVFGVLLVPTVLTFLWFAVLGGAAIHRQTDGAGGLIGADGSVDVEGSLFALLADLPAGVVLTFGAILLIGVFFVTSSDSGSLVMAMIASGGDIEPRNWLRVFFATVSALLAVALLLTGGLTALKTAAITTALPFSIVLLLTCWSMVIAFTRERRAYDKAERALLLEKVGEYYGLEVDAPAERPVGAGLARPWRAVADRVRGRRGARPGAPVEGGTAVPEHGRTVPSAAAGPDTSAAPAADATDRSDDR</sequence>
<keyword evidence="2" id="KW-1185">Reference proteome</keyword>
<dbReference type="Proteomes" id="UP000681794">
    <property type="component" value="Chromosome"/>
</dbReference>
<evidence type="ECO:0000313" key="1">
    <source>
        <dbReference type="EMBL" id="QWS33018.1"/>
    </source>
</evidence>
<organism evidence="1 2">
    <name type="scientific">Curtobacterium aetherium</name>
    <dbReference type="NCBI Taxonomy" id="2841594"/>
    <lineage>
        <taxon>Bacteria</taxon>
        <taxon>Bacillati</taxon>
        <taxon>Actinomycetota</taxon>
        <taxon>Actinomycetes</taxon>
        <taxon>Micrococcales</taxon>
        <taxon>Microbacteriaceae</taxon>
        <taxon>Curtobacterium</taxon>
    </lineage>
</organism>
<proteinExistence type="predicted"/>
<dbReference type="EMBL" id="CP076544">
    <property type="protein sequence ID" value="QWS33018.1"/>
    <property type="molecule type" value="Genomic_DNA"/>
</dbReference>
<gene>
    <name evidence="1" type="ORF">KM842_12245</name>
</gene>
<accession>A0ACD1E247</accession>
<reference evidence="1" key="1">
    <citation type="submission" date="2021-06" db="EMBL/GenBank/DDBJ databases">
        <authorList>
            <person name="Ellington A.J."/>
            <person name="Bryan N.C."/>
            <person name="Christner B.C."/>
            <person name="Reisch C.R."/>
        </authorList>
    </citation>
    <scope>NUCLEOTIDE SEQUENCE</scope>
    <source>
        <strain evidence="1">L6-1</strain>
    </source>
</reference>